<organism evidence="2 3">
    <name type="scientific">Xenoophorus captivus</name>
    <dbReference type="NCBI Taxonomy" id="1517983"/>
    <lineage>
        <taxon>Eukaryota</taxon>
        <taxon>Metazoa</taxon>
        <taxon>Chordata</taxon>
        <taxon>Craniata</taxon>
        <taxon>Vertebrata</taxon>
        <taxon>Euteleostomi</taxon>
        <taxon>Actinopterygii</taxon>
        <taxon>Neopterygii</taxon>
        <taxon>Teleostei</taxon>
        <taxon>Neoteleostei</taxon>
        <taxon>Acanthomorphata</taxon>
        <taxon>Ovalentaria</taxon>
        <taxon>Atherinomorphae</taxon>
        <taxon>Cyprinodontiformes</taxon>
        <taxon>Goodeidae</taxon>
        <taxon>Xenoophorus</taxon>
    </lineage>
</organism>
<gene>
    <name evidence="2" type="ORF">XENOCAPTIV_028275</name>
</gene>
<comment type="caution">
    <text evidence="2">The sequence shown here is derived from an EMBL/GenBank/DDBJ whole genome shotgun (WGS) entry which is preliminary data.</text>
</comment>
<dbReference type="PANTHER" id="PTHR16207">
    <property type="entry name" value="SET DOMAIN-CONTAINING PROTEIN"/>
    <property type="match status" value="1"/>
</dbReference>
<dbReference type="CDD" id="cd22569">
    <property type="entry name" value="TASOR_PBD"/>
    <property type="match status" value="1"/>
</dbReference>
<evidence type="ECO:0000313" key="2">
    <source>
        <dbReference type="EMBL" id="MEQ2200366.1"/>
    </source>
</evidence>
<feature type="compositionally biased region" description="Low complexity" evidence="1">
    <location>
        <begin position="104"/>
        <end position="115"/>
    </location>
</feature>
<feature type="region of interest" description="Disordered" evidence="1">
    <location>
        <begin position="263"/>
        <end position="346"/>
    </location>
</feature>
<accession>A0ABV0QX23</accession>
<proteinExistence type="predicted"/>
<evidence type="ECO:0000256" key="1">
    <source>
        <dbReference type="SAM" id="MobiDB-lite"/>
    </source>
</evidence>
<keyword evidence="3" id="KW-1185">Reference proteome</keyword>
<feature type="region of interest" description="Disordered" evidence="1">
    <location>
        <begin position="101"/>
        <end position="161"/>
    </location>
</feature>
<feature type="compositionally biased region" description="Pro residues" evidence="1">
    <location>
        <begin position="263"/>
        <end position="276"/>
    </location>
</feature>
<protein>
    <submittedName>
        <fullName evidence="2">Uncharacterized protein</fullName>
    </submittedName>
</protein>
<dbReference type="Proteomes" id="UP001434883">
    <property type="component" value="Unassembled WGS sequence"/>
</dbReference>
<dbReference type="InterPro" id="IPR046432">
    <property type="entry name" value="TASOR"/>
</dbReference>
<name>A0ABV0QX23_9TELE</name>
<evidence type="ECO:0000313" key="3">
    <source>
        <dbReference type="Proteomes" id="UP001434883"/>
    </source>
</evidence>
<reference evidence="2 3" key="1">
    <citation type="submission" date="2021-06" db="EMBL/GenBank/DDBJ databases">
        <authorList>
            <person name="Palmer J.M."/>
        </authorList>
    </citation>
    <scope>NUCLEOTIDE SEQUENCE [LARGE SCALE GENOMIC DNA]</scope>
    <source>
        <strain evidence="2 3">XC_2019</strain>
        <tissue evidence="2">Muscle</tissue>
    </source>
</reference>
<dbReference type="PANTHER" id="PTHR16207:SF1">
    <property type="entry name" value="PROTEIN TASOR"/>
    <property type="match status" value="1"/>
</dbReference>
<feature type="compositionally biased region" description="Polar residues" evidence="1">
    <location>
        <begin position="303"/>
        <end position="329"/>
    </location>
</feature>
<dbReference type="EMBL" id="JAHRIN010025974">
    <property type="protein sequence ID" value="MEQ2200366.1"/>
    <property type="molecule type" value="Genomic_DNA"/>
</dbReference>
<sequence length="437" mass="45878">MIGFGLLAGQTDSVGDEAGQRDSLTAVMESMGIYDTDLRNRGGTDPSTAGETQRLLKILLATLNKAMAQSSMSVLANHGESSTKVFLVGLKRAVFSAQEDMDCSPGSPFSMGSPPQAAQPSDIISGDIPVGEGNSKMPLAESKPEPEPSPAAETSQEPGTPAALEVKNPAALMVGDEVPFRPSISLDTIVNQEIHSLASDIKNIMQTQCISYTSQPSPRLSLRHCWLPSSCFSDYVVPYAPPVSVEGHVEALCEKMDKLIPAPPASPKATSPPPPVTTSSLTAPPPATIQASKTKAEPVVSKTAASSDGGKTSCSSNETSSVKAKTEASSPEPGGGLYSPSHATANSPELNSRLACAAPNGGSNLLTGSLIGQLKPEVFTSLVEIFKDVTKNTVKFYIYSGEEGEDSAVCKEIKVQSEVHYGFSLMSAFCIFHYNYN</sequence>